<protein>
    <recommendedName>
        <fullName evidence="3">Zn-ribbon protein</fullName>
    </recommendedName>
</protein>
<reference evidence="2" key="1">
    <citation type="journal article" date="2014" name="Sci. Data">
        <title>Genomes of diverse isolates of the marine cyanobacterium Prochlorococcus.</title>
        <authorList>
            <person name="Biller S."/>
            <person name="Berube P."/>
            <person name="Thompson J."/>
            <person name="Kelly L."/>
            <person name="Roggensack S."/>
            <person name="Awad L."/>
            <person name="Roache-Johnson K."/>
            <person name="Ding H."/>
            <person name="Giovannoni S.J."/>
            <person name="Moore L.R."/>
            <person name="Chisholm S.W."/>
        </authorList>
    </citation>
    <scope>NUCLEOTIDE SEQUENCE [LARGE SCALE GENOMIC DNA]</scope>
    <source>
        <strain evidence="2">PAC1</strain>
    </source>
</reference>
<evidence type="ECO:0000313" key="2">
    <source>
        <dbReference type="Proteomes" id="UP000030392"/>
    </source>
</evidence>
<dbReference type="Proteomes" id="UP000030392">
    <property type="component" value="Unassembled WGS sequence"/>
</dbReference>
<dbReference type="Gene3D" id="6.20.20.10">
    <property type="match status" value="1"/>
</dbReference>
<sequence>MSKASSATKKHKVQSIASTLIKITCDKCGGNGYMKTSANCYHTCLPCLGKGFVDVQKENIN</sequence>
<dbReference type="InterPro" id="IPR036410">
    <property type="entry name" value="HSP_DnaJ_Cys-rich_dom_sf"/>
</dbReference>
<evidence type="ECO:0008006" key="3">
    <source>
        <dbReference type="Google" id="ProtNLM"/>
    </source>
</evidence>
<dbReference type="RefSeq" id="WP_036907275.1">
    <property type="nucleotide sequence ID" value="NZ_CP138967.1"/>
</dbReference>
<dbReference type="SUPFAM" id="SSF57938">
    <property type="entry name" value="DnaJ/Hsp40 cysteine-rich domain"/>
    <property type="match status" value="1"/>
</dbReference>
<dbReference type="EMBL" id="JNAX01000015">
    <property type="protein sequence ID" value="KGG19603.1"/>
    <property type="molecule type" value="Genomic_DNA"/>
</dbReference>
<name>A0A0A2BZX0_PROMR</name>
<evidence type="ECO:0000313" key="1">
    <source>
        <dbReference type="EMBL" id="KGG19603.1"/>
    </source>
</evidence>
<accession>A0A0A2BZX0</accession>
<proteinExistence type="predicted"/>
<organism evidence="1 2">
    <name type="scientific">Prochlorococcus marinus str. PAC1</name>
    <dbReference type="NCBI Taxonomy" id="59924"/>
    <lineage>
        <taxon>Bacteria</taxon>
        <taxon>Bacillati</taxon>
        <taxon>Cyanobacteriota</taxon>
        <taxon>Cyanophyceae</taxon>
        <taxon>Synechococcales</taxon>
        <taxon>Prochlorococcaceae</taxon>
        <taxon>Prochlorococcus</taxon>
    </lineage>
</organism>
<gene>
    <name evidence="1" type="ORF">EV03_1988</name>
</gene>
<comment type="caution">
    <text evidence="1">The sequence shown here is derived from an EMBL/GenBank/DDBJ whole genome shotgun (WGS) entry which is preliminary data.</text>
</comment>
<dbReference type="AlphaFoldDB" id="A0A0A2BZX0"/>